<evidence type="ECO:0000313" key="9">
    <source>
        <dbReference type="Proteomes" id="UP000262142"/>
    </source>
</evidence>
<dbReference type="EMBL" id="UNSC01000001">
    <property type="protein sequence ID" value="SZD71331.1"/>
    <property type="molecule type" value="Genomic_DNA"/>
</dbReference>
<sequence>MEISKRLQSLKPSATIGMAAKARELRAAGKDIISLSLGEPDFETPDFIKSAAIEAIHQNYNHYSPIGGFEDLKKAISNKFRRDNGLDYSTSQIVVSTGAKQAIYNVIMALVNEGDEVILPVPYWVSYSDIVGLAGGKVVEIETGVEQDFKITPEQLEKSITEKTKVLMYSSPCNPSGSVYSAEELAALAEVLKKHPKITVVSDEIYEFITYGEKMASMAKVLGMYEQTVTINGLAKGYAMTGWRIGYIGAPEKIAKACEKLQGQVTSGTNSIAQRAAITALEADPSQLRYMVDAFERRRSLVMEMATEIPGFKLTKPQGAFYIFPDVSAYFGKELKGTKINSANDLAMFILEEAEVACVAGEAFGSPNCIRMSYASSEETLREAFARIKKALS</sequence>
<evidence type="ECO:0000313" key="8">
    <source>
        <dbReference type="EMBL" id="SZD71331.1"/>
    </source>
</evidence>
<dbReference type="InterPro" id="IPR015424">
    <property type="entry name" value="PyrdxlP-dep_Trfase"/>
</dbReference>
<dbReference type="InterPro" id="IPR004838">
    <property type="entry name" value="NHTrfase_class1_PyrdxlP-BS"/>
</dbReference>
<dbReference type="GO" id="GO:0006520">
    <property type="term" value="P:amino acid metabolic process"/>
    <property type="evidence" value="ECO:0007669"/>
    <property type="project" value="InterPro"/>
</dbReference>
<evidence type="ECO:0000256" key="3">
    <source>
        <dbReference type="ARBA" id="ARBA00022576"/>
    </source>
</evidence>
<evidence type="ECO:0000256" key="6">
    <source>
        <dbReference type="RuleBase" id="RU000481"/>
    </source>
</evidence>
<evidence type="ECO:0000259" key="7">
    <source>
        <dbReference type="Pfam" id="PF00155"/>
    </source>
</evidence>
<dbReference type="Proteomes" id="UP000262142">
    <property type="component" value="Unassembled WGS sequence"/>
</dbReference>
<reference evidence="8 9" key="1">
    <citation type="submission" date="2018-09" db="EMBL/GenBank/DDBJ databases">
        <authorList>
            <consortium name="Pathogen Informatics"/>
        </authorList>
    </citation>
    <scope>NUCLEOTIDE SEQUENCE [LARGE SCALE GENOMIC DNA]</scope>
    <source>
        <strain evidence="8 9">OH-22767</strain>
    </source>
</reference>
<evidence type="ECO:0000256" key="4">
    <source>
        <dbReference type="ARBA" id="ARBA00022679"/>
    </source>
</evidence>
<dbReference type="CDD" id="cd00609">
    <property type="entry name" value="AAT_like"/>
    <property type="match status" value="1"/>
</dbReference>
<dbReference type="SUPFAM" id="SSF53383">
    <property type="entry name" value="PLP-dependent transferases"/>
    <property type="match status" value="1"/>
</dbReference>
<dbReference type="Pfam" id="PF00155">
    <property type="entry name" value="Aminotran_1_2"/>
    <property type="match status" value="1"/>
</dbReference>
<comment type="cofactor">
    <cofactor evidence="1 6">
        <name>pyridoxal 5'-phosphate</name>
        <dbReference type="ChEBI" id="CHEBI:597326"/>
    </cofactor>
</comment>
<dbReference type="PROSITE" id="PS00105">
    <property type="entry name" value="AA_TRANSFER_CLASS_1"/>
    <property type="match status" value="1"/>
</dbReference>
<accession>A0A383TWQ8</accession>
<gene>
    <name evidence="8" type="ORF">SAMEA104719789_00428</name>
</gene>
<dbReference type="PANTHER" id="PTHR46383:SF1">
    <property type="entry name" value="ASPARTATE AMINOTRANSFERASE"/>
    <property type="match status" value="1"/>
</dbReference>
<dbReference type="InterPro" id="IPR050596">
    <property type="entry name" value="AspAT/PAT-like"/>
</dbReference>
<dbReference type="AlphaFoldDB" id="A0A383TWQ8"/>
<keyword evidence="5" id="KW-0663">Pyridoxal phosphate</keyword>
<dbReference type="OrthoDB" id="9802328at2"/>
<comment type="similarity">
    <text evidence="2 6">Belongs to the class-I pyridoxal-phosphate-dependent aminotransferase family.</text>
</comment>
<name>A0A383TWQ8_9FLAO</name>
<dbReference type="PANTHER" id="PTHR46383">
    <property type="entry name" value="ASPARTATE AMINOTRANSFERASE"/>
    <property type="match status" value="1"/>
</dbReference>
<dbReference type="InterPro" id="IPR004839">
    <property type="entry name" value="Aminotransferase_I/II_large"/>
</dbReference>
<evidence type="ECO:0000256" key="5">
    <source>
        <dbReference type="ARBA" id="ARBA00022898"/>
    </source>
</evidence>
<dbReference type="Gene3D" id="3.40.640.10">
    <property type="entry name" value="Type I PLP-dependent aspartate aminotransferase-like (Major domain)"/>
    <property type="match status" value="1"/>
</dbReference>
<proteinExistence type="inferred from homology"/>
<evidence type="ECO:0000256" key="1">
    <source>
        <dbReference type="ARBA" id="ARBA00001933"/>
    </source>
</evidence>
<dbReference type="EC" id="2.6.1.-" evidence="6"/>
<keyword evidence="4 6" id="KW-0808">Transferase</keyword>
<dbReference type="GO" id="GO:0008483">
    <property type="term" value="F:transaminase activity"/>
    <property type="evidence" value="ECO:0007669"/>
    <property type="project" value="UniProtKB-KW"/>
</dbReference>
<dbReference type="FunFam" id="3.40.640.10:FF:000033">
    <property type="entry name" value="Aspartate aminotransferase"/>
    <property type="match status" value="1"/>
</dbReference>
<dbReference type="RefSeq" id="WP_119057362.1">
    <property type="nucleotide sequence ID" value="NZ_UNSC01000001.1"/>
</dbReference>
<dbReference type="InterPro" id="IPR015421">
    <property type="entry name" value="PyrdxlP-dep_Trfase_major"/>
</dbReference>
<dbReference type="Gene3D" id="3.90.1150.10">
    <property type="entry name" value="Aspartate Aminotransferase, domain 1"/>
    <property type="match status" value="1"/>
</dbReference>
<keyword evidence="9" id="KW-1185">Reference proteome</keyword>
<organism evidence="8 9">
    <name type="scientific">Candidatus Ornithobacterium hominis</name>
    <dbReference type="NCBI Taxonomy" id="2497989"/>
    <lineage>
        <taxon>Bacteria</taxon>
        <taxon>Pseudomonadati</taxon>
        <taxon>Bacteroidota</taxon>
        <taxon>Flavobacteriia</taxon>
        <taxon>Flavobacteriales</taxon>
        <taxon>Weeksellaceae</taxon>
        <taxon>Ornithobacterium</taxon>
    </lineage>
</organism>
<evidence type="ECO:0000256" key="2">
    <source>
        <dbReference type="ARBA" id="ARBA00007441"/>
    </source>
</evidence>
<keyword evidence="3 6" id="KW-0032">Aminotransferase</keyword>
<protein>
    <recommendedName>
        <fullName evidence="6">Aminotransferase</fullName>
        <ecNumber evidence="6">2.6.1.-</ecNumber>
    </recommendedName>
</protein>
<feature type="domain" description="Aminotransferase class I/classII large" evidence="7">
    <location>
        <begin position="30"/>
        <end position="388"/>
    </location>
</feature>
<dbReference type="InterPro" id="IPR015422">
    <property type="entry name" value="PyrdxlP-dep_Trfase_small"/>
</dbReference>
<dbReference type="GO" id="GO:0030170">
    <property type="term" value="F:pyridoxal phosphate binding"/>
    <property type="evidence" value="ECO:0007669"/>
    <property type="project" value="InterPro"/>
</dbReference>